<sequence>MLKLDDINYSAHSDSLITKDETKQILFEISLEVNGGEIVGIVGESGSGKTTLAKILSGILKPDSGKIIYRRKVTENISTELSIQILFQNSIELINPFRKVEDVLAEVIKKYSSENTNDKIEKMLKMVGLPRSILSKFGSNLSGGERQRIALLRLLAADPSLLIIDEPFSAQDIESQLNLMKLLKRINEVSNVTIICVSHDLQIISKFTDKLVVLKSGRIIEEGPTTQVMTYPQHDYTKFMINSMNYNLSYDDFNM</sequence>
<dbReference type="Pfam" id="PF00005">
    <property type="entry name" value="ABC_tran"/>
    <property type="match status" value="1"/>
</dbReference>
<dbReference type="PROSITE" id="PS50893">
    <property type="entry name" value="ABC_TRANSPORTER_2"/>
    <property type="match status" value="1"/>
</dbReference>
<keyword evidence="3" id="KW-0067">ATP-binding</keyword>
<feature type="domain" description="ABC transporter" evidence="4">
    <location>
        <begin position="2"/>
        <end position="241"/>
    </location>
</feature>
<evidence type="ECO:0000256" key="2">
    <source>
        <dbReference type="ARBA" id="ARBA00022741"/>
    </source>
</evidence>
<gene>
    <name evidence="5" type="ORF">MNBD_IGNAVI01-551</name>
</gene>
<evidence type="ECO:0000259" key="4">
    <source>
        <dbReference type="PROSITE" id="PS50893"/>
    </source>
</evidence>
<keyword evidence="1" id="KW-0813">Transport</keyword>
<dbReference type="InterPro" id="IPR003439">
    <property type="entry name" value="ABC_transporter-like_ATP-bd"/>
</dbReference>
<organism evidence="5">
    <name type="scientific">hydrothermal vent metagenome</name>
    <dbReference type="NCBI Taxonomy" id="652676"/>
    <lineage>
        <taxon>unclassified sequences</taxon>
        <taxon>metagenomes</taxon>
        <taxon>ecological metagenomes</taxon>
    </lineage>
</organism>
<dbReference type="InterPro" id="IPR050319">
    <property type="entry name" value="ABC_transp_ATP-bind"/>
</dbReference>
<evidence type="ECO:0000256" key="1">
    <source>
        <dbReference type="ARBA" id="ARBA00022448"/>
    </source>
</evidence>
<protein>
    <recommendedName>
        <fullName evidence="4">ABC transporter domain-containing protein</fullName>
    </recommendedName>
</protein>
<dbReference type="PANTHER" id="PTHR43776">
    <property type="entry name" value="TRANSPORT ATP-BINDING PROTEIN"/>
    <property type="match status" value="1"/>
</dbReference>
<dbReference type="SMART" id="SM00382">
    <property type="entry name" value="AAA"/>
    <property type="match status" value="1"/>
</dbReference>
<dbReference type="InterPro" id="IPR027417">
    <property type="entry name" value="P-loop_NTPase"/>
</dbReference>
<dbReference type="CDD" id="cd03257">
    <property type="entry name" value="ABC_NikE_OppD_transporters"/>
    <property type="match status" value="1"/>
</dbReference>
<dbReference type="AlphaFoldDB" id="A0A3B1CAW3"/>
<dbReference type="EMBL" id="UOGD01000205">
    <property type="protein sequence ID" value="VAX21793.1"/>
    <property type="molecule type" value="Genomic_DNA"/>
</dbReference>
<evidence type="ECO:0000256" key="3">
    <source>
        <dbReference type="ARBA" id="ARBA00022840"/>
    </source>
</evidence>
<dbReference type="InterPro" id="IPR017871">
    <property type="entry name" value="ABC_transporter-like_CS"/>
</dbReference>
<keyword evidence="2" id="KW-0547">Nucleotide-binding</keyword>
<reference evidence="5" key="1">
    <citation type="submission" date="2018-06" db="EMBL/GenBank/DDBJ databases">
        <authorList>
            <person name="Zhirakovskaya E."/>
        </authorList>
    </citation>
    <scope>NUCLEOTIDE SEQUENCE</scope>
</reference>
<accession>A0A3B1CAW3</accession>
<evidence type="ECO:0000313" key="5">
    <source>
        <dbReference type="EMBL" id="VAX21793.1"/>
    </source>
</evidence>
<dbReference type="PROSITE" id="PS00211">
    <property type="entry name" value="ABC_TRANSPORTER_1"/>
    <property type="match status" value="1"/>
</dbReference>
<dbReference type="GO" id="GO:0016887">
    <property type="term" value="F:ATP hydrolysis activity"/>
    <property type="evidence" value="ECO:0007669"/>
    <property type="project" value="InterPro"/>
</dbReference>
<name>A0A3B1CAW3_9ZZZZ</name>
<dbReference type="Gene3D" id="3.40.50.300">
    <property type="entry name" value="P-loop containing nucleotide triphosphate hydrolases"/>
    <property type="match status" value="1"/>
</dbReference>
<dbReference type="SUPFAM" id="SSF52540">
    <property type="entry name" value="P-loop containing nucleoside triphosphate hydrolases"/>
    <property type="match status" value="1"/>
</dbReference>
<dbReference type="GO" id="GO:0055085">
    <property type="term" value="P:transmembrane transport"/>
    <property type="evidence" value="ECO:0007669"/>
    <property type="project" value="UniProtKB-ARBA"/>
</dbReference>
<proteinExistence type="predicted"/>
<dbReference type="InterPro" id="IPR003593">
    <property type="entry name" value="AAA+_ATPase"/>
</dbReference>
<dbReference type="GO" id="GO:0005524">
    <property type="term" value="F:ATP binding"/>
    <property type="evidence" value="ECO:0007669"/>
    <property type="project" value="UniProtKB-KW"/>
</dbReference>